<dbReference type="OrthoDB" id="93608at2759"/>
<gene>
    <name evidence="2" type="primary">Aste57867_8555</name>
    <name evidence="1" type="ORF">As57867_008523</name>
    <name evidence="2" type="ORF">ASTE57867_8555</name>
</gene>
<dbReference type="EMBL" id="VJMH01005105">
    <property type="protein sequence ID" value="KAF0700945.1"/>
    <property type="molecule type" value="Genomic_DNA"/>
</dbReference>
<keyword evidence="3" id="KW-1185">Reference proteome</keyword>
<proteinExistence type="predicted"/>
<organism evidence="2 3">
    <name type="scientific">Aphanomyces stellatus</name>
    <dbReference type="NCBI Taxonomy" id="120398"/>
    <lineage>
        <taxon>Eukaryota</taxon>
        <taxon>Sar</taxon>
        <taxon>Stramenopiles</taxon>
        <taxon>Oomycota</taxon>
        <taxon>Saprolegniomycetes</taxon>
        <taxon>Saprolegniales</taxon>
        <taxon>Verrucalvaceae</taxon>
        <taxon>Aphanomyces</taxon>
    </lineage>
</organism>
<protein>
    <submittedName>
        <fullName evidence="2">Aste57867_8555 protein</fullName>
    </submittedName>
</protein>
<reference evidence="1" key="2">
    <citation type="submission" date="2019-06" db="EMBL/GenBank/DDBJ databases">
        <title>Genomics analysis of Aphanomyces spp. identifies a new class of oomycete effector associated with host adaptation.</title>
        <authorList>
            <person name="Gaulin E."/>
        </authorList>
    </citation>
    <scope>NUCLEOTIDE SEQUENCE</scope>
    <source>
        <strain evidence="1">CBS 578.67</strain>
    </source>
</reference>
<name>A0A485KKJ4_9STRA</name>
<dbReference type="Proteomes" id="UP000332933">
    <property type="component" value="Unassembled WGS sequence"/>
</dbReference>
<evidence type="ECO:0000313" key="2">
    <source>
        <dbReference type="EMBL" id="VFT85441.1"/>
    </source>
</evidence>
<reference evidence="2 3" key="1">
    <citation type="submission" date="2019-03" db="EMBL/GenBank/DDBJ databases">
        <authorList>
            <person name="Gaulin E."/>
            <person name="Dumas B."/>
        </authorList>
    </citation>
    <scope>NUCLEOTIDE SEQUENCE [LARGE SCALE GENOMIC DNA]</scope>
    <source>
        <strain evidence="2">CBS 568.67</strain>
    </source>
</reference>
<accession>A0A485KKJ4</accession>
<evidence type="ECO:0000313" key="1">
    <source>
        <dbReference type="EMBL" id="KAF0700945.1"/>
    </source>
</evidence>
<dbReference type="EMBL" id="CAADRA010005126">
    <property type="protein sequence ID" value="VFT85441.1"/>
    <property type="molecule type" value="Genomic_DNA"/>
</dbReference>
<sequence length="143" mass="16142">MPSAPPNKRCCFNNCPNAPRPGSTKCRSHHRKGCCQVQACNNQAYARHLCVRHGGRRICTTPLCNGNARSNGRCSRQACHLEEEPIRLVDEVKTIELDDMDMYCIDLLTIVEENDTTALSPLEIDILTALVIDFETHRQDNYL</sequence>
<evidence type="ECO:0000313" key="3">
    <source>
        <dbReference type="Proteomes" id="UP000332933"/>
    </source>
</evidence>
<dbReference type="AlphaFoldDB" id="A0A485KKJ4"/>